<evidence type="ECO:0000256" key="1">
    <source>
        <dbReference type="SAM" id="SignalP"/>
    </source>
</evidence>
<dbReference type="RefSeq" id="WP_155475459.1">
    <property type="nucleotide sequence ID" value="NZ_WNKU01000003.1"/>
</dbReference>
<comment type="caution">
    <text evidence="2">The sequence shown here is derived from an EMBL/GenBank/DDBJ whole genome shotgun (WGS) entry which is preliminary data.</text>
</comment>
<evidence type="ECO:0008006" key="4">
    <source>
        <dbReference type="Google" id="ProtNLM"/>
    </source>
</evidence>
<evidence type="ECO:0000313" key="3">
    <source>
        <dbReference type="Proteomes" id="UP000430670"/>
    </source>
</evidence>
<keyword evidence="1" id="KW-0732">Signal</keyword>
<evidence type="ECO:0000313" key="2">
    <source>
        <dbReference type="EMBL" id="MTV48363.1"/>
    </source>
</evidence>
<dbReference type="AlphaFoldDB" id="A0A6I3SHK9"/>
<keyword evidence="3" id="KW-1185">Reference proteome</keyword>
<protein>
    <recommendedName>
        <fullName evidence="4">Lipoprotein</fullName>
    </recommendedName>
</protein>
<organism evidence="2 3">
    <name type="scientific">Heliobacterium mobile</name>
    <name type="common">Heliobacillus mobilis</name>
    <dbReference type="NCBI Taxonomy" id="28064"/>
    <lineage>
        <taxon>Bacteria</taxon>
        <taxon>Bacillati</taxon>
        <taxon>Bacillota</taxon>
        <taxon>Clostridia</taxon>
        <taxon>Eubacteriales</taxon>
        <taxon>Heliobacteriaceae</taxon>
        <taxon>Heliobacterium</taxon>
    </lineage>
</organism>
<gene>
    <name evidence="2" type="ORF">GJ688_05125</name>
</gene>
<sequence>MKRWLMVSLIVFSSILFGCNQTNNSNPVNTSTSQESESIVVLGNSIEDVLSAYGNPKNSVEPLDEDGYGGGYEWNMNNNCELSVLSVINHRIQSFQLVAPENTFWSESEALNFARKLTPKDSIFLKVANDNSIKYFYYKSPTLAKYFEDEWYEGSNGKVTRGVFSVQLRLSDSSVDCVNVETGSYDN</sequence>
<reference evidence="2 3" key="1">
    <citation type="submission" date="2019-11" db="EMBL/GenBank/DDBJ databases">
        <title>Whole-genome sequence of a the green, strictly anaerobic photosynthetic bacterium Heliobacillus mobilis DSM 6151.</title>
        <authorList>
            <person name="Kyndt J.A."/>
            <person name="Meyer T.E."/>
        </authorList>
    </citation>
    <scope>NUCLEOTIDE SEQUENCE [LARGE SCALE GENOMIC DNA]</scope>
    <source>
        <strain evidence="2 3">DSM 6151</strain>
    </source>
</reference>
<dbReference type="EMBL" id="WNKU01000003">
    <property type="protein sequence ID" value="MTV48363.1"/>
    <property type="molecule type" value="Genomic_DNA"/>
</dbReference>
<dbReference type="PROSITE" id="PS51257">
    <property type="entry name" value="PROKAR_LIPOPROTEIN"/>
    <property type="match status" value="1"/>
</dbReference>
<proteinExistence type="predicted"/>
<name>A0A6I3SHK9_HELMO</name>
<feature type="signal peptide" evidence="1">
    <location>
        <begin position="1"/>
        <end position="18"/>
    </location>
</feature>
<feature type="chain" id="PRO_5039445459" description="Lipoprotein" evidence="1">
    <location>
        <begin position="19"/>
        <end position="187"/>
    </location>
</feature>
<dbReference type="Proteomes" id="UP000430670">
    <property type="component" value="Unassembled WGS sequence"/>
</dbReference>
<accession>A0A6I3SHK9</accession>